<evidence type="ECO:0000313" key="3">
    <source>
        <dbReference type="Proteomes" id="UP000076796"/>
    </source>
</evidence>
<organism evidence="2 3">
    <name type="scientific">Paenibacillus glucanolyticus</name>
    <dbReference type="NCBI Taxonomy" id="59843"/>
    <lineage>
        <taxon>Bacteria</taxon>
        <taxon>Bacillati</taxon>
        <taxon>Bacillota</taxon>
        <taxon>Bacilli</taxon>
        <taxon>Bacillales</taxon>
        <taxon>Paenibacillaceae</taxon>
        <taxon>Paenibacillus</taxon>
    </lineage>
</organism>
<name>A0A162EMM4_9BACL</name>
<protein>
    <submittedName>
        <fullName evidence="2">Uncharacterized protein</fullName>
    </submittedName>
</protein>
<evidence type="ECO:0000313" key="2">
    <source>
        <dbReference type="EMBL" id="KZS47791.1"/>
    </source>
</evidence>
<dbReference type="EMBL" id="LWMH01000001">
    <property type="protein sequence ID" value="KZS47791.1"/>
    <property type="molecule type" value="Genomic_DNA"/>
</dbReference>
<feature type="signal peptide" evidence="1">
    <location>
        <begin position="1"/>
        <end position="23"/>
    </location>
</feature>
<sequence length="97" mass="11092">MRTKILQNLTVLFLTLSWLTTYANSDSPLDQQTLDRLRESYDLEAPSTQATAPYMPDRWSQGDWGVSLDSSSLTELFHAALQPVFYIARQLIYMLSS</sequence>
<gene>
    <name evidence="2" type="ORF">AWU65_18630</name>
</gene>
<dbReference type="GeneID" id="97556736"/>
<dbReference type="AlphaFoldDB" id="A0A162EMM4"/>
<keyword evidence="3" id="KW-1185">Reference proteome</keyword>
<dbReference type="Proteomes" id="UP000076796">
    <property type="component" value="Unassembled WGS sequence"/>
</dbReference>
<dbReference type="RefSeq" id="WP_063479012.1">
    <property type="nucleotide sequence ID" value="NZ_CP147845.1"/>
</dbReference>
<comment type="caution">
    <text evidence="2">The sequence shown here is derived from an EMBL/GenBank/DDBJ whole genome shotgun (WGS) entry which is preliminary data.</text>
</comment>
<accession>A0A162EMM4</accession>
<proteinExistence type="predicted"/>
<feature type="chain" id="PRO_5038813751" evidence="1">
    <location>
        <begin position="24"/>
        <end position="97"/>
    </location>
</feature>
<dbReference type="OrthoDB" id="9966142at2"/>
<keyword evidence="1" id="KW-0732">Signal</keyword>
<evidence type="ECO:0000256" key="1">
    <source>
        <dbReference type="SAM" id="SignalP"/>
    </source>
</evidence>
<reference evidence="2" key="1">
    <citation type="journal article" date="2016" name="Genome Announc.">
        <title>Draft genomes of two strains of Paenibacillus glucanolyticus with capability to degrade lignocellulose.</title>
        <authorList>
            <person name="Mathews S.L."/>
            <person name="Pawlak J."/>
            <person name="Grunden A.M."/>
        </authorList>
    </citation>
    <scope>NUCLEOTIDE SEQUENCE [LARGE SCALE GENOMIC DNA]</scope>
    <source>
        <strain evidence="2">SLM1</strain>
    </source>
</reference>